<proteinExistence type="predicted"/>
<evidence type="ECO:0008006" key="2">
    <source>
        <dbReference type="Google" id="ProtNLM"/>
    </source>
</evidence>
<protein>
    <recommendedName>
        <fullName evidence="2">F-box domain-containing protein</fullName>
    </recommendedName>
</protein>
<reference evidence="1" key="1">
    <citation type="submission" date="2021-06" db="EMBL/GenBank/DDBJ databases">
        <authorList>
            <person name="Rolland C."/>
        </authorList>
    </citation>
    <scope>NUCLEOTIDE SEQUENCE</scope>
    <source>
        <strain evidence="1">347.936635</strain>
    </source>
</reference>
<accession>A0A8F8PR29</accession>
<gene>
    <name evidence="1" type="ORF">KOM_12_416</name>
</gene>
<organism evidence="1">
    <name type="scientific">Clandestinovirus</name>
    <dbReference type="NCBI Taxonomy" id="2831644"/>
    <lineage>
        <taxon>Viruses</taxon>
    </lineage>
</organism>
<name>A0A8F8PR29_9VIRU</name>
<evidence type="ECO:0000313" key="1">
    <source>
        <dbReference type="EMBL" id="QYA18684.1"/>
    </source>
</evidence>
<dbReference type="EMBL" id="MZ420154">
    <property type="protein sequence ID" value="QYA18684.1"/>
    <property type="molecule type" value="Genomic_DNA"/>
</dbReference>
<sequence length="330" mass="38025">MNIEQLPSETIGRIVIKMKEPLDVLRLCEVSTGVRSMVESGLIYAHKRGWMQSKNTGIVYDEDEADMQGKVMDTQNGVTIIKVLEYIGSWYLFKWLLVQEESDYQEYYKQHKYTIDHFLEHLMRWKPKKKDVNPRVRLALTTFRKMTTQASKANAIVVTTVDGIKKESGVPKRAQMFNRESIPVTTDEFLLQVMHMQLLRPDECKGGDERSMRVLRVYQRVALTNEQKLAGETPVKRYIIKHGGLGGHWGDDQGQMLDIATSISHNSYLNQKPEFEWLSPFIMNATEIICECMHDIDCNLDDQRISDPKAFKAEFLKKMAALVVGTSKNK</sequence>